<comment type="similarity">
    <text evidence="1">Belongs to the sigma-70 factor family. ECF subfamily.</text>
</comment>
<dbReference type="EMBL" id="VTEI01000033">
    <property type="protein sequence ID" value="TYS12620.1"/>
    <property type="molecule type" value="Genomic_DNA"/>
</dbReference>
<feature type="domain" description="RNA polymerase sigma-70 region 2" evidence="5">
    <location>
        <begin position="14"/>
        <end position="79"/>
    </location>
</feature>
<dbReference type="Pfam" id="PF08281">
    <property type="entry name" value="Sigma70_r4_2"/>
    <property type="match status" value="1"/>
</dbReference>
<dbReference type="GO" id="GO:0003677">
    <property type="term" value="F:DNA binding"/>
    <property type="evidence" value="ECO:0007669"/>
    <property type="project" value="InterPro"/>
</dbReference>
<evidence type="ECO:0000259" key="5">
    <source>
        <dbReference type="Pfam" id="PF04542"/>
    </source>
</evidence>
<feature type="domain" description="RNA polymerase sigma factor 70 region 4 type 2" evidence="6">
    <location>
        <begin position="109"/>
        <end position="161"/>
    </location>
</feature>
<dbReference type="PANTHER" id="PTHR43133">
    <property type="entry name" value="RNA POLYMERASE ECF-TYPE SIGMA FACTO"/>
    <property type="match status" value="1"/>
</dbReference>
<dbReference type="PANTHER" id="PTHR43133:SF60">
    <property type="entry name" value="RNA POLYMERASE SIGMA FACTOR SIGV"/>
    <property type="match status" value="1"/>
</dbReference>
<organism evidence="7 8">
    <name type="scientific">Rossellomorea vietnamensis</name>
    <dbReference type="NCBI Taxonomy" id="218284"/>
    <lineage>
        <taxon>Bacteria</taxon>
        <taxon>Bacillati</taxon>
        <taxon>Bacillota</taxon>
        <taxon>Bacilli</taxon>
        <taxon>Bacillales</taxon>
        <taxon>Bacillaceae</taxon>
        <taxon>Rossellomorea</taxon>
    </lineage>
</organism>
<evidence type="ECO:0000259" key="6">
    <source>
        <dbReference type="Pfam" id="PF08281"/>
    </source>
</evidence>
<dbReference type="InterPro" id="IPR013324">
    <property type="entry name" value="RNA_pol_sigma_r3/r4-like"/>
</dbReference>
<protein>
    <submittedName>
        <fullName evidence="7">RNA polymerase sigma factor</fullName>
    </submittedName>
</protein>
<evidence type="ECO:0000256" key="4">
    <source>
        <dbReference type="ARBA" id="ARBA00023163"/>
    </source>
</evidence>
<dbReference type="SUPFAM" id="SSF88946">
    <property type="entry name" value="Sigma2 domain of RNA polymerase sigma factors"/>
    <property type="match status" value="1"/>
</dbReference>
<dbReference type="InterPro" id="IPR014284">
    <property type="entry name" value="RNA_pol_sigma-70_dom"/>
</dbReference>
<keyword evidence="2" id="KW-0805">Transcription regulation</keyword>
<evidence type="ECO:0000313" key="7">
    <source>
        <dbReference type="EMBL" id="TYS12620.1"/>
    </source>
</evidence>
<dbReference type="InterPro" id="IPR013249">
    <property type="entry name" value="RNA_pol_sigma70_r4_t2"/>
</dbReference>
<dbReference type="Gene3D" id="1.10.10.10">
    <property type="entry name" value="Winged helix-like DNA-binding domain superfamily/Winged helix DNA-binding domain"/>
    <property type="match status" value="1"/>
</dbReference>
<reference evidence="7 8" key="1">
    <citation type="submission" date="2019-08" db="EMBL/GenBank/DDBJ databases">
        <title>Bacillus genomes from the desert of Cuatro Cienegas, Coahuila.</title>
        <authorList>
            <person name="Olmedo-Alvarez G."/>
        </authorList>
    </citation>
    <scope>NUCLEOTIDE SEQUENCE [LARGE SCALE GENOMIC DNA]</scope>
    <source>
        <strain evidence="7 8">CH34_1T</strain>
    </source>
</reference>
<evidence type="ECO:0000256" key="2">
    <source>
        <dbReference type="ARBA" id="ARBA00023015"/>
    </source>
</evidence>
<dbReference type="GO" id="GO:0006352">
    <property type="term" value="P:DNA-templated transcription initiation"/>
    <property type="evidence" value="ECO:0007669"/>
    <property type="project" value="InterPro"/>
</dbReference>
<dbReference type="InterPro" id="IPR039425">
    <property type="entry name" value="RNA_pol_sigma-70-like"/>
</dbReference>
<evidence type="ECO:0000313" key="8">
    <source>
        <dbReference type="Proteomes" id="UP000322267"/>
    </source>
</evidence>
<keyword evidence="3" id="KW-0731">Sigma factor</keyword>
<accession>A0A5D4NFF1</accession>
<gene>
    <name evidence="7" type="ORF">FZC78_23215</name>
</gene>
<dbReference type="InterPro" id="IPR036388">
    <property type="entry name" value="WH-like_DNA-bd_sf"/>
</dbReference>
<dbReference type="CDD" id="cd06171">
    <property type="entry name" value="Sigma70_r4"/>
    <property type="match status" value="1"/>
</dbReference>
<dbReference type="InterPro" id="IPR013325">
    <property type="entry name" value="RNA_pol_sigma_r2"/>
</dbReference>
<proteinExistence type="inferred from homology"/>
<dbReference type="RefSeq" id="WP_148942429.1">
    <property type="nucleotide sequence ID" value="NZ_VTEI01000033.1"/>
</dbReference>
<evidence type="ECO:0000256" key="3">
    <source>
        <dbReference type="ARBA" id="ARBA00023082"/>
    </source>
</evidence>
<dbReference type="Pfam" id="PF04542">
    <property type="entry name" value="Sigma70_r2"/>
    <property type="match status" value="1"/>
</dbReference>
<evidence type="ECO:0000256" key="1">
    <source>
        <dbReference type="ARBA" id="ARBA00010641"/>
    </source>
</evidence>
<comment type="caution">
    <text evidence="7">The sequence shown here is derived from an EMBL/GenBank/DDBJ whole genome shotgun (WGS) entry which is preliminary data.</text>
</comment>
<dbReference type="OrthoDB" id="306910at2"/>
<dbReference type="InterPro" id="IPR007627">
    <property type="entry name" value="RNA_pol_sigma70_r2"/>
</dbReference>
<sequence length="175" mass="20962">MEDEVRKQRISEWYQKYSDAIYQFILVMIGDHEQAKDLTHDTFLKAYNHLSHFKGEMSDKNWLYRIARNVTIDFMRKRKPIRYFADYIMAFPSSDDSPERILQLGEAERQMYNALSKLKRSYREVIILRKIKELSIQETAEVLGWKESKVKTTLFRGLQALKTQLQKEGYDHETI</sequence>
<dbReference type="SUPFAM" id="SSF88659">
    <property type="entry name" value="Sigma3 and sigma4 domains of RNA polymerase sigma factors"/>
    <property type="match status" value="1"/>
</dbReference>
<dbReference type="Proteomes" id="UP000322267">
    <property type="component" value="Unassembled WGS sequence"/>
</dbReference>
<keyword evidence="4" id="KW-0804">Transcription</keyword>
<dbReference type="AlphaFoldDB" id="A0A5D4NFF1"/>
<dbReference type="NCBIfam" id="TIGR02937">
    <property type="entry name" value="sigma70-ECF"/>
    <property type="match status" value="1"/>
</dbReference>
<dbReference type="GO" id="GO:0016987">
    <property type="term" value="F:sigma factor activity"/>
    <property type="evidence" value="ECO:0007669"/>
    <property type="project" value="UniProtKB-KW"/>
</dbReference>
<dbReference type="Gene3D" id="1.10.1740.10">
    <property type="match status" value="1"/>
</dbReference>
<name>A0A5D4NFF1_9BACI</name>